<reference evidence="2" key="1">
    <citation type="journal article" date="2023" name="Mol. Phylogenet. Evol.">
        <title>Genome-scale phylogeny and comparative genomics of the fungal order Sordariales.</title>
        <authorList>
            <person name="Hensen N."/>
            <person name="Bonometti L."/>
            <person name="Westerberg I."/>
            <person name="Brannstrom I.O."/>
            <person name="Guillou S."/>
            <person name="Cros-Aarteil S."/>
            <person name="Calhoun S."/>
            <person name="Haridas S."/>
            <person name="Kuo A."/>
            <person name="Mondo S."/>
            <person name="Pangilinan J."/>
            <person name="Riley R."/>
            <person name="LaButti K."/>
            <person name="Andreopoulos B."/>
            <person name="Lipzen A."/>
            <person name="Chen C."/>
            <person name="Yan M."/>
            <person name="Daum C."/>
            <person name="Ng V."/>
            <person name="Clum A."/>
            <person name="Steindorff A."/>
            <person name="Ohm R.A."/>
            <person name="Martin F."/>
            <person name="Silar P."/>
            <person name="Natvig D.O."/>
            <person name="Lalanne C."/>
            <person name="Gautier V."/>
            <person name="Ament-Velasquez S.L."/>
            <person name="Kruys A."/>
            <person name="Hutchinson M.I."/>
            <person name="Powell A.J."/>
            <person name="Barry K."/>
            <person name="Miller A.N."/>
            <person name="Grigoriev I.V."/>
            <person name="Debuchy R."/>
            <person name="Gladieux P."/>
            <person name="Hiltunen Thoren M."/>
            <person name="Johannesson H."/>
        </authorList>
    </citation>
    <scope>NUCLEOTIDE SEQUENCE</scope>
    <source>
        <strain evidence="2">CBS 232.78</strain>
    </source>
</reference>
<sequence>MPPTNEEVERTSRNHRVHMINAMCYCRDAVMDKLRDDLAFRQEMIKKYEHKVCISLVSRHHHGPVSGAWFTWAVGKTIWDELVLMSPNLPSRRSRSAQGWADRNRQPGHPDDAGVPSSAAWIRFCDAMHENYPLTQAQIDAVFAPGAPSIATEEQTAAFVERLQGPLLDLLNEYDNADEPITTKDQEKAVEGGDEEGRRQEGQAAGVVCEPLGVKSDKDEDKDDWESWDVLESY</sequence>
<feature type="region of interest" description="Disordered" evidence="1">
    <location>
        <begin position="91"/>
        <end position="115"/>
    </location>
</feature>
<dbReference type="EMBL" id="JAULSW010000001">
    <property type="protein sequence ID" value="KAK3393877.1"/>
    <property type="molecule type" value="Genomic_DNA"/>
</dbReference>
<reference evidence="2" key="2">
    <citation type="submission" date="2023-06" db="EMBL/GenBank/DDBJ databases">
        <authorList>
            <consortium name="Lawrence Berkeley National Laboratory"/>
            <person name="Haridas S."/>
            <person name="Hensen N."/>
            <person name="Bonometti L."/>
            <person name="Westerberg I."/>
            <person name="Brannstrom I.O."/>
            <person name="Guillou S."/>
            <person name="Cros-Aarteil S."/>
            <person name="Calhoun S."/>
            <person name="Kuo A."/>
            <person name="Mondo S."/>
            <person name="Pangilinan J."/>
            <person name="Riley R."/>
            <person name="LaButti K."/>
            <person name="Andreopoulos B."/>
            <person name="Lipzen A."/>
            <person name="Chen C."/>
            <person name="Yanf M."/>
            <person name="Daum C."/>
            <person name="Ng V."/>
            <person name="Clum A."/>
            <person name="Steindorff A."/>
            <person name="Ohm R."/>
            <person name="Martin F."/>
            <person name="Silar P."/>
            <person name="Natvig D."/>
            <person name="Lalanne C."/>
            <person name="Gautier V."/>
            <person name="Ament-velasquez S.L."/>
            <person name="Kruys A."/>
            <person name="Hutchinson M.I."/>
            <person name="Powell A.J."/>
            <person name="Barry K."/>
            <person name="Miller A.N."/>
            <person name="Grigoriev I.V."/>
            <person name="Debuchy R."/>
            <person name="Gladieux P."/>
            <person name="Thoren M.H."/>
            <person name="Johannesson H."/>
        </authorList>
    </citation>
    <scope>NUCLEOTIDE SEQUENCE</scope>
    <source>
        <strain evidence="2">CBS 232.78</strain>
    </source>
</reference>
<evidence type="ECO:0000256" key="1">
    <source>
        <dbReference type="SAM" id="MobiDB-lite"/>
    </source>
</evidence>
<protein>
    <submittedName>
        <fullName evidence="2">Uncharacterized protein</fullName>
    </submittedName>
</protein>
<name>A0AAE0U7P9_9PEZI</name>
<evidence type="ECO:0000313" key="3">
    <source>
        <dbReference type="Proteomes" id="UP001285441"/>
    </source>
</evidence>
<feature type="compositionally biased region" description="Acidic residues" evidence="1">
    <location>
        <begin position="220"/>
        <end position="234"/>
    </location>
</feature>
<dbReference type="AlphaFoldDB" id="A0AAE0U7P9"/>
<feature type="compositionally biased region" description="Basic and acidic residues" evidence="1">
    <location>
        <begin position="181"/>
        <end position="201"/>
    </location>
</feature>
<comment type="caution">
    <text evidence="2">The sequence shown here is derived from an EMBL/GenBank/DDBJ whole genome shotgun (WGS) entry which is preliminary data.</text>
</comment>
<feature type="compositionally biased region" description="Basic and acidic residues" evidence="1">
    <location>
        <begin position="102"/>
        <end position="112"/>
    </location>
</feature>
<organism evidence="2 3">
    <name type="scientific">Podospora didyma</name>
    <dbReference type="NCBI Taxonomy" id="330526"/>
    <lineage>
        <taxon>Eukaryota</taxon>
        <taxon>Fungi</taxon>
        <taxon>Dikarya</taxon>
        <taxon>Ascomycota</taxon>
        <taxon>Pezizomycotina</taxon>
        <taxon>Sordariomycetes</taxon>
        <taxon>Sordariomycetidae</taxon>
        <taxon>Sordariales</taxon>
        <taxon>Podosporaceae</taxon>
        <taxon>Podospora</taxon>
    </lineage>
</organism>
<feature type="region of interest" description="Disordered" evidence="1">
    <location>
        <begin position="177"/>
        <end position="234"/>
    </location>
</feature>
<keyword evidence="3" id="KW-1185">Reference proteome</keyword>
<gene>
    <name evidence="2" type="ORF">B0H63DRAFT_517039</name>
</gene>
<evidence type="ECO:0000313" key="2">
    <source>
        <dbReference type="EMBL" id="KAK3393877.1"/>
    </source>
</evidence>
<proteinExistence type="predicted"/>
<accession>A0AAE0U7P9</accession>
<dbReference type="Proteomes" id="UP001285441">
    <property type="component" value="Unassembled WGS sequence"/>
</dbReference>